<keyword evidence="5" id="KW-1185">Reference proteome</keyword>
<keyword evidence="1 2" id="KW-0238">DNA-binding</keyword>
<dbReference type="PANTHER" id="PTHR30055">
    <property type="entry name" value="HTH-TYPE TRANSCRIPTIONAL REGULATOR RUTR"/>
    <property type="match status" value="1"/>
</dbReference>
<dbReference type="Proteomes" id="UP001555826">
    <property type="component" value="Unassembled WGS sequence"/>
</dbReference>
<feature type="domain" description="HTH tetR-type" evidence="3">
    <location>
        <begin position="12"/>
        <end position="72"/>
    </location>
</feature>
<dbReference type="Gene3D" id="1.10.357.10">
    <property type="entry name" value="Tetracycline Repressor, domain 2"/>
    <property type="match status" value="1"/>
</dbReference>
<proteinExistence type="predicted"/>
<sequence>MQISKSAEPATTPSRQRLLTGMAAALREKGFKATTVADVVRHAKVSRRTFYEEFSGREQCYVALLEQQDRRVVDAVRTAVRGGSSWRDQVHQAIEAYVDVVAADPQVTLSWIRDLPTLDLVAVETERRSTDTMLDLMRELSSGAAFRSAGLLPLDETTARLLVGGLQAVTAAVLEEEGPWATVTPTLTRVACAMLQESSQVARQTL</sequence>
<evidence type="ECO:0000313" key="5">
    <source>
        <dbReference type="Proteomes" id="UP001555826"/>
    </source>
</evidence>
<protein>
    <submittedName>
        <fullName evidence="4">TetR/AcrR family transcriptional regulator</fullName>
    </submittedName>
</protein>
<feature type="DNA-binding region" description="H-T-H motif" evidence="2">
    <location>
        <begin position="35"/>
        <end position="54"/>
    </location>
</feature>
<dbReference type="PANTHER" id="PTHR30055:SF187">
    <property type="entry name" value="TRANSCRIPTIONAL REGULATORY PROTEIN"/>
    <property type="match status" value="1"/>
</dbReference>
<dbReference type="InterPro" id="IPR050109">
    <property type="entry name" value="HTH-type_TetR-like_transc_reg"/>
</dbReference>
<dbReference type="InterPro" id="IPR009057">
    <property type="entry name" value="Homeodomain-like_sf"/>
</dbReference>
<comment type="caution">
    <text evidence="4">The sequence shown here is derived from an EMBL/GenBank/DDBJ whole genome shotgun (WGS) entry which is preliminary data.</text>
</comment>
<gene>
    <name evidence="4" type="ORF">AB1207_12895</name>
</gene>
<evidence type="ECO:0000313" key="4">
    <source>
        <dbReference type="EMBL" id="MEW9265649.1"/>
    </source>
</evidence>
<dbReference type="SUPFAM" id="SSF46689">
    <property type="entry name" value="Homeodomain-like"/>
    <property type="match status" value="1"/>
</dbReference>
<dbReference type="InterPro" id="IPR001647">
    <property type="entry name" value="HTH_TetR"/>
</dbReference>
<evidence type="ECO:0000259" key="3">
    <source>
        <dbReference type="PROSITE" id="PS50977"/>
    </source>
</evidence>
<dbReference type="RefSeq" id="WP_367638780.1">
    <property type="nucleotide sequence ID" value="NZ_JBFNQN010000008.1"/>
</dbReference>
<name>A0ABV3P7Q0_9ACTN</name>
<evidence type="ECO:0000256" key="2">
    <source>
        <dbReference type="PROSITE-ProRule" id="PRU00335"/>
    </source>
</evidence>
<organism evidence="4 5">
    <name type="scientific">Kineococcus endophyticus</name>
    <dbReference type="NCBI Taxonomy" id="1181883"/>
    <lineage>
        <taxon>Bacteria</taxon>
        <taxon>Bacillati</taxon>
        <taxon>Actinomycetota</taxon>
        <taxon>Actinomycetes</taxon>
        <taxon>Kineosporiales</taxon>
        <taxon>Kineosporiaceae</taxon>
        <taxon>Kineococcus</taxon>
    </lineage>
</organism>
<accession>A0ABV3P7Q0</accession>
<reference evidence="4 5" key="1">
    <citation type="submission" date="2024-07" db="EMBL/GenBank/DDBJ databases">
        <authorList>
            <person name="Thanompreechachai J."/>
            <person name="Duangmal K."/>
        </authorList>
    </citation>
    <scope>NUCLEOTIDE SEQUENCE [LARGE SCALE GENOMIC DNA]</scope>
    <source>
        <strain evidence="4 5">KCTC 19886</strain>
    </source>
</reference>
<dbReference type="Pfam" id="PF00440">
    <property type="entry name" value="TetR_N"/>
    <property type="match status" value="1"/>
</dbReference>
<evidence type="ECO:0000256" key="1">
    <source>
        <dbReference type="ARBA" id="ARBA00023125"/>
    </source>
</evidence>
<dbReference type="EMBL" id="JBFNQN010000008">
    <property type="protein sequence ID" value="MEW9265649.1"/>
    <property type="molecule type" value="Genomic_DNA"/>
</dbReference>
<dbReference type="PROSITE" id="PS50977">
    <property type="entry name" value="HTH_TETR_2"/>
    <property type="match status" value="1"/>
</dbReference>